<feature type="compositionally biased region" description="Basic and acidic residues" evidence="2">
    <location>
        <begin position="18"/>
        <end position="35"/>
    </location>
</feature>
<dbReference type="AlphaFoldDB" id="A0A1A8ZP38"/>
<evidence type="ECO:0000313" key="4">
    <source>
        <dbReference type="EMBL" id="SBT45652.1"/>
    </source>
</evidence>
<protein>
    <submittedName>
        <fullName evidence="4">CsbD-like</fullName>
    </submittedName>
</protein>
<organism evidence="4 5">
    <name type="scientific">Micromonospora narathiwatensis</name>
    <dbReference type="NCBI Taxonomy" id="299146"/>
    <lineage>
        <taxon>Bacteria</taxon>
        <taxon>Bacillati</taxon>
        <taxon>Actinomycetota</taxon>
        <taxon>Actinomycetes</taxon>
        <taxon>Micromonosporales</taxon>
        <taxon>Micromonosporaceae</taxon>
        <taxon>Micromonospora</taxon>
    </lineage>
</organism>
<dbReference type="SUPFAM" id="SSF69047">
    <property type="entry name" value="Hypothetical protein YjbJ"/>
    <property type="match status" value="1"/>
</dbReference>
<accession>A0A1A8ZP38</accession>
<evidence type="ECO:0000313" key="5">
    <source>
        <dbReference type="Proteomes" id="UP000198765"/>
    </source>
</evidence>
<feature type="compositionally biased region" description="Basic and acidic residues" evidence="2">
    <location>
        <begin position="50"/>
        <end position="64"/>
    </location>
</feature>
<dbReference type="Gene3D" id="1.10.1470.10">
    <property type="entry name" value="YjbJ"/>
    <property type="match status" value="1"/>
</dbReference>
<reference evidence="4 5" key="1">
    <citation type="submission" date="2016-06" db="EMBL/GenBank/DDBJ databases">
        <authorList>
            <person name="Kjaerup R.B."/>
            <person name="Dalgaard T.S."/>
            <person name="Juul-Madsen H.R."/>
        </authorList>
    </citation>
    <scope>NUCLEOTIDE SEQUENCE [LARGE SCALE GENOMIC DNA]</scope>
    <source>
        <strain evidence="4 5">DSM 45248</strain>
    </source>
</reference>
<dbReference type="RefSeq" id="WP_091194531.1">
    <property type="nucleotide sequence ID" value="NZ_LT594324.1"/>
</dbReference>
<evidence type="ECO:0000259" key="3">
    <source>
        <dbReference type="Pfam" id="PF05532"/>
    </source>
</evidence>
<dbReference type="Proteomes" id="UP000198765">
    <property type="component" value="Chromosome I"/>
</dbReference>
<feature type="compositionally biased region" description="Low complexity" evidence="2">
    <location>
        <begin position="36"/>
        <end position="49"/>
    </location>
</feature>
<comment type="similarity">
    <text evidence="1">Belongs to the UPF0337 (CsbD) family.</text>
</comment>
<gene>
    <name evidence="4" type="ORF">GA0070621_2397</name>
</gene>
<dbReference type="EMBL" id="LT594324">
    <property type="protein sequence ID" value="SBT45652.1"/>
    <property type="molecule type" value="Genomic_DNA"/>
</dbReference>
<sequence>MGFTDKAKNKAQEMSGMAKERIGDATDNERLRAEGASEQSAARARQAGQHAKEAGRDVRETFEK</sequence>
<dbReference type="OrthoDB" id="2143260at2"/>
<keyword evidence="5" id="KW-1185">Reference proteome</keyword>
<dbReference type="InterPro" id="IPR036629">
    <property type="entry name" value="YjbJ_sf"/>
</dbReference>
<feature type="compositionally biased region" description="Basic and acidic residues" evidence="2">
    <location>
        <begin position="1"/>
        <end position="11"/>
    </location>
</feature>
<dbReference type="Pfam" id="PF05532">
    <property type="entry name" value="CsbD"/>
    <property type="match status" value="1"/>
</dbReference>
<feature type="region of interest" description="Disordered" evidence="2">
    <location>
        <begin position="1"/>
        <end position="64"/>
    </location>
</feature>
<proteinExistence type="inferred from homology"/>
<dbReference type="InterPro" id="IPR008462">
    <property type="entry name" value="CsbD"/>
</dbReference>
<name>A0A1A8ZP38_9ACTN</name>
<evidence type="ECO:0000256" key="2">
    <source>
        <dbReference type="SAM" id="MobiDB-lite"/>
    </source>
</evidence>
<evidence type="ECO:0000256" key="1">
    <source>
        <dbReference type="ARBA" id="ARBA00009129"/>
    </source>
</evidence>
<feature type="domain" description="CsbD-like" evidence="3">
    <location>
        <begin position="5"/>
        <end position="56"/>
    </location>
</feature>
<dbReference type="PATRIC" id="fig|299146.4.peg.2477"/>